<evidence type="ECO:0000313" key="3">
    <source>
        <dbReference type="Proteomes" id="UP000774326"/>
    </source>
</evidence>
<evidence type="ECO:0000256" key="1">
    <source>
        <dbReference type="SAM" id="Phobius"/>
    </source>
</evidence>
<keyword evidence="1" id="KW-0812">Transmembrane</keyword>
<gene>
    <name evidence="2" type="ORF">WICPIJ_001456</name>
</gene>
<evidence type="ECO:0000313" key="2">
    <source>
        <dbReference type="EMBL" id="KAH3687555.1"/>
    </source>
</evidence>
<keyword evidence="1" id="KW-1133">Transmembrane helix</keyword>
<feature type="transmembrane region" description="Helical" evidence="1">
    <location>
        <begin position="54"/>
        <end position="75"/>
    </location>
</feature>
<protein>
    <submittedName>
        <fullName evidence="2">Uncharacterized protein</fullName>
    </submittedName>
</protein>
<accession>A0A9P8QDA0</accession>
<dbReference type="AlphaFoldDB" id="A0A9P8QDA0"/>
<keyword evidence="1" id="KW-0472">Membrane</keyword>
<keyword evidence="3" id="KW-1185">Reference proteome</keyword>
<reference evidence="2" key="2">
    <citation type="submission" date="2021-01" db="EMBL/GenBank/DDBJ databases">
        <authorList>
            <person name="Schikora-Tamarit M.A."/>
        </authorList>
    </citation>
    <scope>NUCLEOTIDE SEQUENCE</scope>
    <source>
        <strain evidence="2">CBS2887</strain>
    </source>
</reference>
<dbReference type="EMBL" id="JAEUBG010000740">
    <property type="protein sequence ID" value="KAH3687555.1"/>
    <property type="molecule type" value="Genomic_DNA"/>
</dbReference>
<sequence length="130" mass="13391">MSSFVEVSVDTQSISVTLAPQFNTIDPSSDTTVCPVLLYPNNLVIFSLKLVMDFIAKASVLSAGFFAGLGSFGTITLGLRPLLPGVVVVAVLGVLGFLGLTEDDLAAFLAFLAISSTIKISSSSISPCGS</sequence>
<feature type="transmembrane region" description="Helical" evidence="1">
    <location>
        <begin position="82"/>
        <end position="100"/>
    </location>
</feature>
<name>A0A9P8QDA0_WICPI</name>
<organism evidence="2 3">
    <name type="scientific">Wickerhamomyces pijperi</name>
    <name type="common">Yeast</name>
    <name type="synonym">Pichia pijperi</name>
    <dbReference type="NCBI Taxonomy" id="599730"/>
    <lineage>
        <taxon>Eukaryota</taxon>
        <taxon>Fungi</taxon>
        <taxon>Dikarya</taxon>
        <taxon>Ascomycota</taxon>
        <taxon>Saccharomycotina</taxon>
        <taxon>Saccharomycetes</taxon>
        <taxon>Phaffomycetales</taxon>
        <taxon>Wickerhamomycetaceae</taxon>
        <taxon>Wickerhamomyces</taxon>
    </lineage>
</organism>
<comment type="caution">
    <text evidence="2">The sequence shown here is derived from an EMBL/GenBank/DDBJ whole genome shotgun (WGS) entry which is preliminary data.</text>
</comment>
<dbReference type="Proteomes" id="UP000774326">
    <property type="component" value="Unassembled WGS sequence"/>
</dbReference>
<proteinExistence type="predicted"/>
<reference evidence="2" key="1">
    <citation type="journal article" date="2021" name="Open Biol.">
        <title>Shared evolutionary footprints suggest mitochondrial oxidative damage underlies multiple complex I losses in fungi.</title>
        <authorList>
            <person name="Schikora-Tamarit M.A."/>
            <person name="Marcet-Houben M."/>
            <person name="Nosek J."/>
            <person name="Gabaldon T."/>
        </authorList>
    </citation>
    <scope>NUCLEOTIDE SEQUENCE</scope>
    <source>
        <strain evidence="2">CBS2887</strain>
    </source>
</reference>